<reference evidence="5 6" key="1">
    <citation type="journal article" date="2011" name="Stand. Genomic Sci.">
        <title>Complete genome sequence of the thermophilic, hydrogen-oxidizing Bacillus tusciae type strain (T2) and reclassification in the new genus, Kyrpidia gen. nov. as Kyrpidia tusciae comb. nov. and emendation of the family Alicyclobacillaceae da Costa and Rainey, 2010.</title>
        <authorList>
            <person name="Klenk H.P."/>
            <person name="Lapidus A."/>
            <person name="Chertkov O."/>
            <person name="Copeland A."/>
            <person name="Del Rio T.G."/>
            <person name="Nolan M."/>
            <person name="Lucas S."/>
            <person name="Chen F."/>
            <person name="Tice H."/>
            <person name="Cheng J.F."/>
            <person name="Han C."/>
            <person name="Bruce D."/>
            <person name="Goodwin L."/>
            <person name="Pitluck S."/>
            <person name="Pati A."/>
            <person name="Ivanova N."/>
            <person name="Mavromatis K."/>
            <person name="Daum C."/>
            <person name="Chen A."/>
            <person name="Palaniappan K."/>
            <person name="Chang Y.J."/>
            <person name="Land M."/>
            <person name="Hauser L."/>
            <person name="Jeffries C.D."/>
            <person name="Detter J.C."/>
            <person name="Rohde M."/>
            <person name="Abt B."/>
            <person name="Pukall R."/>
            <person name="Goker M."/>
            <person name="Bristow J."/>
            <person name="Markowitz V."/>
            <person name="Hugenholtz P."/>
            <person name="Eisen J.A."/>
        </authorList>
    </citation>
    <scope>NUCLEOTIDE SEQUENCE [LARGE SCALE GENOMIC DNA]</scope>
    <source>
        <strain evidence="5 6">DSM 2912</strain>
    </source>
</reference>
<evidence type="ECO:0000256" key="1">
    <source>
        <dbReference type="ARBA" id="ARBA00022630"/>
    </source>
</evidence>
<dbReference type="STRING" id="562970.Btus_3063"/>
<dbReference type="AlphaFoldDB" id="D5WWB7"/>
<protein>
    <submittedName>
        <fullName evidence="5">Flavin reductase domain protein FMN-binding protein</fullName>
    </submittedName>
</protein>
<dbReference type="KEGG" id="bts:Btus_3063"/>
<sequence length="227" mass="25096">MGVSVLHMHMVVGNPKARSRTWEAASEVVRQVAERAKTYGFTVEESQEDLTLLGSELVQWPSPSVEEALGRISEVDFLVVASPTFKASYSGLLKMFLDQMPPGFLSGKTVVPVMVGASPHHGLAVDVLLSPQAKRFGINILREDQVSVSRHFAGKPDRMVEESLPYHWCEDIPVLSDCLASLACRLWDSYDGGDHTFYVGEVVTLHPGEGRPLLFFHSAYRRIGDVL</sequence>
<keyword evidence="2" id="KW-0288">FMN</keyword>
<gene>
    <name evidence="5" type="ordered locus">Btus_3063</name>
</gene>
<keyword evidence="6" id="KW-1185">Reference proteome</keyword>
<feature type="domain" description="Flavin reductase like" evidence="4">
    <location>
        <begin position="77"/>
        <end position="222"/>
    </location>
</feature>
<dbReference type="InterPro" id="IPR029039">
    <property type="entry name" value="Flavoprotein-like_sf"/>
</dbReference>
<organism evidence="5 6">
    <name type="scientific">Kyrpidia tusciae (strain DSM 2912 / NBRC 15312 / T2)</name>
    <name type="common">Bacillus tusciae</name>
    <dbReference type="NCBI Taxonomy" id="562970"/>
    <lineage>
        <taxon>Bacteria</taxon>
        <taxon>Bacillati</taxon>
        <taxon>Bacillota</taxon>
        <taxon>Bacilli</taxon>
        <taxon>Bacillales</taxon>
        <taxon>Alicyclobacillaceae</taxon>
        <taxon>Kyrpidia</taxon>
    </lineage>
</organism>
<evidence type="ECO:0000313" key="5">
    <source>
        <dbReference type="EMBL" id="ADG07682.1"/>
    </source>
</evidence>
<dbReference type="GO" id="GO:0010181">
    <property type="term" value="F:FMN binding"/>
    <property type="evidence" value="ECO:0007669"/>
    <property type="project" value="InterPro"/>
</dbReference>
<evidence type="ECO:0000256" key="3">
    <source>
        <dbReference type="ARBA" id="ARBA00023002"/>
    </source>
</evidence>
<dbReference type="GO" id="GO:0016646">
    <property type="term" value="F:oxidoreductase activity, acting on the CH-NH group of donors, NAD or NADP as acceptor"/>
    <property type="evidence" value="ECO:0007669"/>
    <property type="project" value="UniProtKB-ARBA"/>
</dbReference>
<evidence type="ECO:0000256" key="2">
    <source>
        <dbReference type="ARBA" id="ARBA00022643"/>
    </source>
</evidence>
<dbReference type="Proteomes" id="UP000002368">
    <property type="component" value="Chromosome"/>
</dbReference>
<dbReference type="InterPro" id="IPR002563">
    <property type="entry name" value="Flavin_Rdtase-like_dom"/>
</dbReference>
<dbReference type="OrthoDB" id="9792858at2"/>
<dbReference type="Gene3D" id="2.30.110.10">
    <property type="entry name" value="Electron Transport, Fmn-binding Protein, Chain A"/>
    <property type="match status" value="1"/>
</dbReference>
<dbReference type="Pfam" id="PF01613">
    <property type="entry name" value="Flavin_Reduct"/>
    <property type="match status" value="1"/>
</dbReference>
<name>D5WWB7_KYRT2</name>
<evidence type="ECO:0000313" key="6">
    <source>
        <dbReference type="Proteomes" id="UP000002368"/>
    </source>
</evidence>
<keyword evidence="3" id="KW-0560">Oxidoreductase</keyword>
<dbReference type="SMART" id="SM00903">
    <property type="entry name" value="Flavin_Reduct"/>
    <property type="match status" value="1"/>
</dbReference>
<dbReference type="eggNOG" id="COG0431">
    <property type="taxonomic scope" value="Bacteria"/>
</dbReference>
<dbReference type="PANTHER" id="PTHR43408">
    <property type="entry name" value="FMN REDUCTASE (NADPH)"/>
    <property type="match status" value="1"/>
</dbReference>
<evidence type="ECO:0000259" key="4">
    <source>
        <dbReference type="SMART" id="SM00903"/>
    </source>
</evidence>
<dbReference type="EMBL" id="CP002017">
    <property type="protein sequence ID" value="ADG07682.1"/>
    <property type="molecule type" value="Genomic_DNA"/>
</dbReference>
<dbReference type="InterPro" id="IPR051814">
    <property type="entry name" value="NAD(P)H-dep_FMN_reductase"/>
</dbReference>
<dbReference type="SUPFAM" id="SSF52218">
    <property type="entry name" value="Flavoproteins"/>
    <property type="match status" value="1"/>
</dbReference>
<keyword evidence="1" id="KW-0285">Flavoprotein</keyword>
<dbReference type="PANTHER" id="PTHR43408:SF2">
    <property type="entry name" value="FMN REDUCTASE (NADPH)"/>
    <property type="match status" value="1"/>
</dbReference>
<dbReference type="RefSeq" id="WP_013076961.1">
    <property type="nucleotide sequence ID" value="NC_014098.1"/>
</dbReference>
<dbReference type="eggNOG" id="COG1853">
    <property type="taxonomic scope" value="Bacteria"/>
</dbReference>
<dbReference type="Gene3D" id="3.40.50.360">
    <property type="match status" value="1"/>
</dbReference>
<dbReference type="InterPro" id="IPR012349">
    <property type="entry name" value="Split_barrel_FMN-bd"/>
</dbReference>
<accession>D5WWB7</accession>
<dbReference type="HOGENOM" id="CLU_1218484_0_0_9"/>
<dbReference type="SUPFAM" id="SSF50475">
    <property type="entry name" value="FMN-binding split barrel"/>
    <property type="match status" value="1"/>
</dbReference>
<proteinExistence type="predicted"/>